<organism evidence="2 3">
    <name type="scientific">Heterodera trifolii</name>
    <dbReference type="NCBI Taxonomy" id="157864"/>
    <lineage>
        <taxon>Eukaryota</taxon>
        <taxon>Metazoa</taxon>
        <taxon>Ecdysozoa</taxon>
        <taxon>Nematoda</taxon>
        <taxon>Chromadorea</taxon>
        <taxon>Rhabditida</taxon>
        <taxon>Tylenchina</taxon>
        <taxon>Tylenchomorpha</taxon>
        <taxon>Tylenchoidea</taxon>
        <taxon>Heteroderidae</taxon>
        <taxon>Heteroderinae</taxon>
        <taxon>Heterodera</taxon>
    </lineage>
</organism>
<evidence type="ECO:0000313" key="2">
    <source>
        <dbReference type="EMBL" id="KAL3121957.1"/>
    </source>
</evidence>
<gene>
    <name evidence="2" type="ORF">niasHT_001956</name>
</gene>
<comment type="caution">
    <text evidence="2">The sequence shown here is derived from an EMBL/GenBank/DDBJ whole genome shotgun (WGS) entry which is preliminary data.</text>
</comment>
<dbReference type="Proteomes" id="UP001620626">
    <property type="component" value="Unassembled WGS sequence"/>
</dbReference>
<proteinExistence type="predicted"/>
<evidence type="ECO:0000313" key="3">
    <source>
        <dbReference type="Proteomes" id="UP001620626"/>
    </source>
</evidence>
<protein>
    <submittedName>
        <fullName evidence="2">Uncharacterized protein</fullName>
    </submittedName>
</protein>
<sequence>MSSCVRKVEPKDEVDPDLFCSDIQAEHDRDSLLAIMEEFTQTSRLLRKELAEKEERERRIRELETTVAQKNTQLQQNGTIIRHLREEVLEKHNQLETTANYNQQLKDFITRHGVQVPAYVGGAQMQGGGGQ</sequence>
<feature type="coiled-coil region" evidence="1">
    <location>
        <begin position="36"/>
        <end position="73"/>
    </location>
</feature>
<reference evidence="2 3" key="1">
    <citation type="submission" date="2024-10" db="EMBL/GenBank/DDBJ databases">
        <authorList>
            <person name="Kim D."/>
        </authorList>
    </citation>
    <scope>NUCLEOTIDE SEQUENCE [LARGE SCALE GENOMIC DNA]</scope>
    <source>
        <strain evidence="2">BH-2024</strain>
    </source>
</reference>
<keyword evidence="3" id="KW-1185">Reference proteome</keyword>
<dbReference type="EMBL" id="JBICBT010000166">
    <property type="protein sequence ID" value="KAL3121957.1"/>
    <property type="molecule type" value="Genomic_DNA"/>
</dbReference>
<evidence type="ECO:0000256" key="1">
    <source>
        <dbReference type="SAM" id="Coils"/>
    </source>
</evidence>
<dbReference type="AlphaFoldDB" id="A0ABD2M347"/>
<keyword evidence="1" id="KW-0175">Coiled coil</keyword>
<name>A0ABD2M347_9BILA</name>
<accession>A0ABD2M347</accession>